<name>A0A511MYH3_DEIC1</name>
<evidence type="ECO:0000313" key="2">
    <source>
        <dbReference type="Proteomes" id="UP000321306"/>
    </source>
</evidence>
<proteinExistence type="predicted"/>
<dbReference type="RefSeq" id="WP_146883068.1">
    <property type="nucleotide sequence ID" value="NZ_BJXB01000004.1"/>
</dbReference>
<sequence>MTPPEPAVLHVSKDQITSITHTLGTVRVVFSDLLTEHEFLSMATGTLRAMFMGREHLVTEMVEVPGAGFGSRAFQLTFEYVLPSNRGEFMHHLDVHVHGLRPLPSRRKRFHVKDVF</sequence>
<gene>
    <name evidence="1" type="ORF">DC3_12440</name>
</gene>
<organism evidence="1 2">
    <name type="scientific">Deinococcus cellulosilyticus (strain DSM 18568 / NBRC 106333 / KACC 11606 / 5516J-15)</name>
    <dbReference type="NCBI Taxonomy" id="1223518"/>
    <lineage>
        <taxon>Bacteria</taxon>
        <taxon>Thermotogati</taxon>
        <taxon>Deinococcota</taxon>
        <taxon>Deinococci</taxon>
        <taxon>Deinococcales</taxon>
        <taxon>Deinococcaceae</taxon>
        <taxon>Deinococcus</taxon>
    </lineage>
</organism>
<reference evidence="1 2" key="1">
    <citation type="submission" date="2019-07" db="EMBL/GenBank/DDBJ databases">
        <title>Whole genome shotgun sequence of Deinococcus cellulosilyticus NBRC 106333.</title>
        <authorList>
            <person name="Hosoyama A."/>
            <person name="Uohara A."/>
            <person name="Ohji S."/>
            <person name="Ichikawa N."/>
        </authorList>
    </citation>
    <scope>NUCLEOTIDE SEQUENCE [LARGE SCALE GENOMIC DNA]</scope>
    <source>
        <strain evidence="1 2">NBRC 106333</strain>
    </source>
</reference>
<dbReference type="AlphaFoldDB" id="A0A511MYH3"/>
<evidence type="ECO:0000313" key="1">
    <source>
        <dbReference type="EMBL" id="GEM45609.1"/>
    </source>
</evidence>
<comment type="caution">
    <text evidence="1">The sequence shown here is derived from an EMBL/GenBank/DDBJ whole genome shotgun (WGS) entry which is preliminary data.</text>
</comment>
<keyword evidence="2" id="KW-1185">Reference proteome</keyword>
<dbReference type="EMBL" id="BJXB01000004">
    <property type="protein sequence ID" value="GEM45609.1"/>
    <property type="molecule type" value="Genomic_DNA"/>
</dbReference>
<accession>A0A511MYH3</accession>
<dbReference type="Proteomes" id="UP000321306">
    <property type="component" value="Unassembled WGS sequence"/>
</dbReference>
<protein>
    <submittedName>
        <fullName evidence="1">Uncharacterized protein</fullName>
    </submittedName>
</protein>